<feature type="compositionally biased region" description="Basic and acidic residues" evidence="1">
    <location>
        <begin position="96"/>
        <end position="114"/>
    </location>
</feature>
<comment type="caution">
    <text evidence="2">The sequence shown here is derived from an EMBL/GenBank/DDBJ whole genome shotgun (WGS) entry which is preliminary data.</text>
</comment>
<organism evidence="2 3">
    <name type="scientific">Aldrovandia affinis</name>
    <dbReference type="NCBI Taxonomy" id="143900"/>
    <lineage>
        <taxon>Eukaryota</taxon>
        <taxon>Metazoa</taxon>
        <taxon>Chordata</taxon>
        <taxon>Craniata</taxon>
        <taxon>Vertebrata</taxon>
        <taxon>Euteleostomi</taxon>
        <taxon>Actinopterygii</taxon>
        <taxon>Neopterygii</taxon>
        <taxon>Teleostei</taxon>
        <taxon>Notacanthiformes</taxon>
        <taxon>Halosauridae</taxon>
        <taxon>Aldrovandia</taxon>
    </lineage>
</organism>
<evidence type="ECO:0000256" key="1">
    <source>
        <dbReference type="SAM" id="MobiDB-lite"/>
    </source>
</evidence>
<accession>A0AAD7X2U1</accession>
<dbReference type="Proteomes" id="UP001221898">
    <property type="component" value="Unassembled WGS sequence"/>
</dbReference>
<dbReference type="AlphaFoldDB" id="A0AAD7X2U1"/>
<evidence type="ECO:0000313" key="2">
    <source>
        <dbReference type="EMBL" id="KAJ8418437.1"/>
    </source>
</evidence>
<feature type="region of interest" description="Disordered" evidence="1">
    <location>
        <begin position="81"/>
        <end position="143"/>
    </location>
</feature>
<feature type="compositionally biased region" description="Basic and acidic residues" evidence="1">
    <location>
        <begin position="128"/>
        <end position="137"/>
    </location>
</feature>
<sequence length="143" mass="16034">MRARKLNLRESHNPLKLKRTTGCACREDVIEALGCLRGLAPPDIRLLREHGSSQARACVSVFRTDSMFSIIRWTRNSKRPYLGRAAGHGDTAGPLEMHEMDEAEWRDTGQMEREEGGDEGGGGGVTELRLHSQEPLEPRWPLT</sequence>
<reference evidence="2" key="1">
    <citation type="journal article" date="2023" name="Science">
        <title>Genome structures resolve the early diversification of teleost fishes.</title>
        <authorList>
            <person name="Parey E."/>
            <person name="Louis A."/>
            <person name="Montfort J."/>
            <person name="Bouchez O."/>
            <person name="Roques C."/>
            <person name="Iampietro C."/>
            <person name="Lluch J."/>
            <person name="Castinel A."/>
            <person name="Donnadieu C."/>
            <person name="Desvignes T."/>
            <person name="Floi Bucao C."/>
            <person name="Jouanno E."/>
            <person name="Wen M."/>
            <person name="Mejri S."/>
            <person name="Dirks R."/>
            <person name="Jansen H."/>
            <person name="Henkel C."/>
            <person name="Chen W.J."/>
            <person name="Zahm M."/>
            <person name="Cabau C."/>
            <person name="Klopp C."/>
            <person name="Thompson A.W."/>
            <person name="Robinson-Rechavi M."/>
            <person name="Braasch I."/>
            <person name="Lecointre G."/>
            <person name="Bobe J."/>
            <person name="Postlethwait J.H."/>
            <person name="Berthelot C."/>
            <person name="Roest Crollius H."/>
            <person name="Guiguen Y."/>
        </authorList>
    </citation>
    <scope>NUCLEOTIDE SEQUENCE</scope>
    <source>
        <strain evidence="2">NC1722</strain>
    </source>
</reference>
<gene>
    <name evidence="2" type="ORF">AAFF_G00141460</name>
</gene>
<keyword evidence="3" id="KW-1185">Reference proteome</keyword>
<name>A0AAD7X2U1_9TELE</name>
<dbReference type="EMBL" id="JAINUG010000002">
    <property type="protein sequence ID" value="KAJ8418437.1"/>
    <property type="molecule type" value="Genomic_DNA"/>
</dbReference>
<evidence type="ECO:0000313" key="3">
    <source>
        <dbReference type="Proteomes" id="UP001221898"/>
    </source>
</evidence>
<proteinExistence type="predicted"/>
<protein>
    <submittedName>
        <fullName evidence="2">Uncharacterized protein</fullName>
    </submittedName>
</protein>